<feature type="region of interest" description="Disordered" evidence="2">
    <location>
        <begin position="1516"/>
        <end position="1544"/>
    </location>
</feature>
<evidence type="ECO:0000313" key="6">
    <source>
        <dbReference type="Proteomes" id="UP000009168"/>
    </source>
</evidence>
<feature type="compositionally biased region" description="Low complexity" evidence="2">
    <location>
        <begin position="1932"/>
        <end position="1943"/>
    </location>
</feature>
<feature type="region of interest" description="Disordered" evidence="2">
    <location>
        <begin position="1589"/>
        <end position="1621"/>
    </location>
</feature>
<dbReference type="GO" id="GO:0005249">
    <property type="term" value="F:voltage-gated potassium channel activity"/>
    <property type="evidence" value="ECO:0007669"/>
    <property type="project" value="TreeGrafter"/>
</dbReference>
<feature type="compositionally biased region" description="Polar residues" evidence="2">
    <location>
        <begin position="1517"/>
        <end position="1535"/>
    </location>
</feature>
<sequence length="2047" mass="236117">MKGIKKNQVMPRAPSLSKLKRSSATHDLAPVSRNLEDEEISSNEEEGLVRNNKSLISQREEKQNQTQKKVEFEEDLNKINENCNESEKLILGETKSIGGSLLIFDKISQKSRNIKIQRSISKMHNSHIEEAYQDSRSLDNHAASSSFNIEQKKALLLQQNSAAVSENLLSSKDNDNNNNNNNHAVSMSLLSAQNLNPLLSPVGIKSSTNVLNNNQQKSHFASLFNAHKSNISKSGTIIPFGTKDTNNLIRSSNTKDGLVKFMSTMQSQPSILKKKKTLSEKSQGGWNVLGKVLIILRFMKQLKRSSIYYNFHNLKLMHYQMIGDKANIDKDEKDRLRNNTILNKCQKFIIPVMKKFSSAIKVYQPDNIWLLVFYDVIILGLTILTAFFELIISSFNGFQGYEIVTPGYQILRNVCGALYLIEILIRMNTAIYKEGIIIFSRESIFKNYSRIQYFWIDLIILISILIIFNNYILSLIFFVLRCIKISRLSQDLNDHFRIWYRFPTGWTLTKLFFMIIALAHFWGCQFHYIGRLEYESGMNSWMIKQQLIDDYWWIKYINSFYFTTISIVTIGYGDIAPVTTIEKLYCTSVAVLGSCFFSYIVNTIGSIFQEISNKEAAIKQQKNNISDYMAKRNINQKLQLKVIKYLDYTHSRQADGPLKGQMILNTIAKNLREEVQLEYFGNILQNTRIFKNNFSQDCLRALSLKLKEIMYGPGEVIFHKGELDYKIFFIQTGEVSLFLEKDGGEIFEMAKLSKGQYFGQFGFFGCKPREIAVKCRDITHLVYLENEDFISVIKNYQEDYEKYYMMKDEINFKDKKLSTKCSSCGSYDHTIVDCSLVTPHFNRFRIMIKYIYPVIQNRQALIRERNKFNSLQKNYNVRDDLKKVRNNLALKFLQSEEIDEVSDENEFSEEYDQIKQNQQMDDKEYFLKQKMQFRYVDGEIVNYESENTHNCMTDDNQSLVTDQQNQFGSQQTLQLRESGISQNDSVPEIVVQRKEQKQLSIIKNNYNPYLRQNSVVQKQSLFRMESLAALSSDINRDDAADVLSKGQGSTSQLPHTIAGGQYGQNYNQDQQNNFDTNTERSQNFYTQGPYENTSNVNSVNINATPRQAGGSSAIGSGYLTQQNIAAATNTVESTPQKQSFDQSLDENKNQSTAAQANQHSSEQKKLTHQQLQQVKEKLQMLNEKQKKNQKKSIPRTRKKQVSIQIQGKILDKEKSSSESYLEEEEDDDDGDVEQNVVKTKPFIHENFPNKDLIEEKLEINEQSSENIQEIKNSIQNIKISQFSSSPQNHKDSHLHHKNSNFNQDGQLNQNNIEDTIQQQQSQSSIQEKINKKLVSYQQGERILERKSEQSMYDVEASSLTLVNHQFLQNQKSNNTVNQSQNPQSNPSNTNILEEQKQSLKIDINSLQQYESSSSPSFQHKQYRNSNFFGFNKQNTGSEQHSQELEAVNYSPQPKISLDSPQNVENKVQTQEDNFKLSNSYHTNTEKSEIDIKNSPVKTPTHRRITIQAEKIFGNNIPFDTQESNQDDLGTCSQNKRNTDENENQDILLENYQFDKTDKLKQQQGSFKSKNNFLNIGLGELATVQEILTKNSQDDENTSPGQNNEDMRRFSSRSDQLKNNSPLLIQMKKSISQNPEKEEIKNHLNQKDYLLNRNNLQLINENSIEQSQITPKKANTVIINNNQAAKNDNVQSSYSSPINKNNQQNPLISNFIQKEGQQMNKIMRQNSLSFIPGNFNTNDMRKLIAYNRANSKQYFQMQDDQVQGAALYGINNYGQAPMNHINKQIQPLQAIKNRKMSSVQSQNQLNSPSHQVSSTKKNAAYPPVADSFSQQVMYHQKYIQNKQLLKSRNSIQVNQSFVNNQPLYDNNPNTTNGGYNTPKKKQSGIGTRFGKGQQFSSSTYGQVNSASNSNHTSFAHNSNNYNRARMTSWASVNNNNYNNNNMNNGQPKPDSQTNFPEDQYDEEMVEYESVSNADFFIYDFDSMKEYKKYYPQHNYKRVLTDCLRSRKPFISNKSIHNNPFIQKLMSKKKKIPRRLPSLMKQYDKDQKD</sequence>
<feature type="compositionally biased region" description="Basic residues" evidence="2">
    <location>
        <begin position="1187"/>
        <end position="1200"/>
    </location>
</feature>
<dbReference type="PROSITE" id="PS50042">
    <property type="entry name" value="CNMP_BINDING_3"/>
    <property type="match status" value="1"/>
</dbReference>
<dbReference type="InParanoid" id="I7M955"/>
<accession>I7M955</accession>
<feature type="region of interest" description="Disordered" evidence="2">
    <location>
        <begin position="1856"/>
        <end position="1917"/>
    </location>
</feature>
<gene>
    <name evidence="5" type="ORF">TTHERM_00309900</name>
</gene>
<dbReference type="Gene3D" id="1.10.287.630">
    <property type="entry name" value="Helix hairpin bin"/>
    <property type="match status" value="1"/>
</dbReference>
<name>I7M955_TETTS</name>
<dbReference type="InterPro" id="IPR014710">
    <property type="entry name" value="RmlC-like_jellyroll"/>
</dbReference>
<dbReference type="PANTHER" id="PTHR45689">
    <property type="entry name" value="I[[H]] CHANNEL, ISOFORM E"/>
    <property type="match status" value="1"/>
</dbReference>
<feature type="region of interest" description="Disordered" evidence="2">
    <location>
        <begin position="1792"/>
        <end position="1820"/>
    </location>
</feature>
<organism evidence="5 6">
    <name type="scientific">Tetrahymena thermophila (strain SB210)</name>
    <dbReference type="NCBI Taxonomy" id="312017"/>
    <lineage>
        <taxon>Eukaryota</taxon>
        <taxon>Sar</taxon>
        <taxon>Alveolata</taxon>
        <taxon>Ciliophora</taxon>
        <taxon>Intramacronucleata</taxon>
        <taxon>Oligohymenophorea</taxon>
        <taxon>Hymenostomatida</taxon>
        <taxon>Tetrahymenina</taxon>
        <taxon>Tetrahymenidae</taxon>
        <taxon>Tetrahymena</taxon>
    </lineage>
</organism>
<dbReference type="SUPFAM" id="SSF81324">
    <property type="entry name" value="Voltage-gated potassium channels"/>
    <property type="match status" value="1"/>
</dbReference>
<dbReference type="Gene3D" id="2.60.120.10">
    <property type="entry name" value="Jelly Rolls"/>
    <property type="match status" value="1"/>
</dbReference>
<dbReference type="Pfam" id="PF00027">
    <property type="entry name" value="cNMP_binding"/>
    <property type="match status" value="1"/>
</dbReference>
<feature type="region of interest" description="Disordered" evidence="2">
    <location>
        <begin position="1184"/>
        <end position="1234"/>
    </location>
</feature>
<feature type="domain" description="Cyclic nucleotide-binding" evidence="4">
    <location>
        <begin position="690"/>
        <end position="793"/>
    </location>
</feature>
<feature type="compositionally biased region" description="Polar residues" evidence="2">
    <location>
        <begin position="1612"/>
        <end position="1621"/>
    </location>
</feature>
<reference evidence="6" key="1">
    <citation type="journal article" date="2006" name="PLoS Biol.">
        <title>Macronuclear genome sequence of the ciliate Tetrahymena thermophila, a model eukaryote.</title>
        <authorList>
            <person name="Eisen J.A."/>
            <person name="Coyne R.S."/>
            <person name="Wu M."/>
            <person name="Wu D."/>
            <person name="Thiagarajan M."/>
            <person name="Wortman J.R."/>
            <person name="Badger J.H."/>
            <person name="Ren Q."/>
            <person name="Amedeo P."/>
            <person name="Jones K.M."/>
            <person name="Tallon L.J."/>
            <person name="Delcher A.L."/>
            <person name="Salzberg S.L."/>
            <person name="Silva J.C."/>
            <person name="Haas B.J."/>
            <person name="Majoros W.H."/>
            <person name="Farzad M."/>
            <person name="Carlton J.M."/>
            <person name="Smith R.K. Jr."/>
            <person name="Garg J."/>
            <person name="Pearlman R.E."/>
            <person name="Karrer K.M."/>
            <person name="Sun L."/>
            <person name="Manning G."/>
            <person name="Elde N.C."/>
            <person name="Turkewitz A.P."/>
            <person name="Asai D.J."/>
            <person name="Wilkes D.E."/>
            <person name="Wang Y."/>
            <person name="Cai H."/>
            <person name="Collins K."/>
            <person name="Stewart B.A."/>
            <person name="Lee S.R."/>
            <person name="Wilamowska K."/>
            <person name="Weinberg Z."/>
            <person name="Ruzzo W.L."/>
            <person name="Wloga D."/>
            <person name="Gaertig J."/>
            <person name="Frankel J."/>
            <person name="Tsao C.-C."/>
            <person name="Gorovsky M.A."/>
            <person name="Keeling P.J."/>
            <person name="Waller R.F."/>
            <person name="Patron N.J."/>
            <person name="Cherry J.M."/>
            <person name="Stover N.A."/>
            <person name="Krieger C.J."/>
            <person name="del Toro C."/>
            <person name="Ryder H.F."/>
            <person name="Williamson S.C."/>
            <person name="Barbeau R.A."/>
            <person name="Hamilton E.P."/>
            <person name="Orias E."/>
        </authorList>
    </citation>
    <scope>NUCLEOTIDE SEQUENCE [LARGE SCALE GENOMIC DNA]</scope>
    <source>
        <strain evidence="6">SB210</strain>
    </source>
</reference>
<feature type="transmembrane region" description="Helical" evidence="3">
    <location>
        <begin position="584"/>
        <end position="601"/>
    </location>
</feature>
<dbReference type="Pfam" id="PF07885">
    <property type="entry name" value="Ion_trans_2"/>
    <property type="match status" value="1"/>
</dbReference>
<dbReference type="InterPro" id="IPR000595">
    <property type="entry name" value="cNMP-bd_dom"/>
</dbReference>
<feature type="region of interest" description="Disordered" evidence="2">
    <location>
        <begin position="1"/>
        <end position="71"/>
    </location>
</feature>
<feature type="compositionally biased region" description="Polar residues" evidence="2">
    <location>
        <begin position="1149"/>
        <end position="1160"/>
    </location>
</feature>
<keyword evidence="3" id="KW-0812">Transmembrane</keyword>
<feature type="region of interest" description="Disordered" evidence="2">
    <location>
        <begin position="1129"/>
        <end position="1172"/>
    </location>
</feature>
<feature type="compositionally biased region" description="Basic and acidic residues" evidence="2">
    <location>
        <begin position="58"/>
        <end position="71"/>
    </location>
</feature>
<dbReference type="SUPFAM" id="SSF51206">
    <property type="entry name" value="cAMP-binding domain-like"/>
    <property type="match status" value="1"/>
</dbReference>
<dbReference type="GO" id="GO:0035725">
    <property type="term" value="P:sodium ion transmembrane transport"/>
    <property type="evidence" value="ECO:0007669"/>
    <property type="project" value="TreeGrafter"/>
</dbReference>
<feature type="transmembrane region" description="Helical" evidence="3">
    <location>
        <begin position="368"/>
        <end position="392"/>
    </location>
</feature>
<dbReference type="GeneID" id="7838982"/>
<dbReference type="RefSeq" id="XP_001021066.2">
    <property type="nucleotide sequence ID" value="XM_001021066.2"/>
</dbReference>
<dbReference type="EMBL" id="GG662608">
    <property type="protein sequence ID" value="EAS00821.2"/>
    <property type="molecule type" value="Genomic_DNA"/>
</dbReference>
<dbReference type="InterPro" id="IPR013099">
    <property type="entry name" value="K_chnl_dom"/>
</dbReference>
<keyword evidence="3" id="KW-0472">Membrane</keyword>
<evidence type="ECO:0000256" key="1">
    <source>
        <dbReference type="SAM" id="Coils"/>
    </source>
</evidence>
<dbReference type="PANTHER" id="PTHR45689:SF5">
    <property type="entry name" value="I[[H]] CHANNEL, ISOFORM E"/>
    <property type="match status" value="1"/>
</dbReference>
<evidence type="ECO:0000313" key="5">
    <source>
        <dbReference type="EMBL" id="EAS00821.2"/>
    </source>
</evidence>
<feature type="compositionally biased region" description="Polar residues" evidence="2">
    <location>
        <begin position="1944"/>
        <end position="1955"/>
    </location>
</feature>
<dbReference type="Proteomes" id="UP000009168">
    <property type="component" value="Unassembled WGS sequence"/>
</dbReference>
<dbReference type="OrthoDB" id="312527at2759"/>
<evidence type="ECO:0000259" key="4">
    <source>
        <dbReference type="PROSITE" id="PS50042"/>
    </source>
</evidence>
<feature type="compositionally biased region" description="Acidic residues" evidence="2">
    <location>
        <begin position="1220"/>
        <end position="1232"/>
    </location>
</feature>
<feature type="region of interest" description="Disordered" evidence="2">
    <location>
        <begin position="1930"/>
        <end position="1955"/>
    </location>
</feature>
<keyword evidence="3" id="KW-1133">Transmembrane helix</keyword>
<feature type="transmembrane region" description="Helical" evidence="3">
    <location>
        <begin position="511"/>
        <end position="531"/>
    </location>
</feature>
<feature type="compositionally biased region" description="Acidic residues" evidence="2">
    <location>
        <begin position="36"/>
        <end position="46"/>
    </location>
</feature>
<dbReference type="Gene3D" id="1.10.287.70">
    <property type="match status" value="1"/>
</dbReference>
<feature type="compositionally biased region" description="Low complexity" evidence="2">
    <location>
        <begin position="1865"/>
        <end position="1876"/>
    </location>
</feature>
<dbReference type="CDD" id="cd00038">
    <property type="entry name" value="CAP_ED"/>
    <property type="match status" value="1"/>
</dbReference>
<feature type="compositionally biased region" description="Polar residues" evidence="2">
    <location>
        <begin position="1129"/>
        <end position="1142"/>
    </location>
</feature>
<feature type="compositionally biased region" description="Polar residues" evidence="2">
    <location>
        <begin position="1892"/>
        <end position="1917"/>
    </location>
</feature>
<keyword evidence="6" id="KW-1185">Reference proteome</keyword>
<evidence type="ECO:0000256" key="3">
    <source>
        <dbReference type="SAM" id="Phobius"/>
    </source>
</evidence>
<feature type="region of interest" description="Disordered" evidence="2">
    <location>
        <begin position="1282"/>
        <end position="1307"/>
    </location>
</feature>
<dbReference type="SMART" id="SM00100">
    <property type="entry name" value="cNMP"/>
    <property type="match status" value="1"/>
</dbReference>
<feature type="compositionally biased region" description="Polar residues" evidence="2">
    <location>
        <begin position="1795"/>
        <end position="1816"/>
    </location>
</feature>
<evidence type="ECO:0000256" key="2">
    <source>
        <dbReference type="SAM" id="MobiDB-lite"/>
    </source>
</evidence>
<dbReference type="KEGG" id="tet:TTHERM_00309900"/>
<protein>
    <submittedName>
        <fullName evidence="5">Cyclic nucleotide-binding domain protein</fullName>
    </submittedName>
</protein>
<dbReference type="InterPro" id="IPR018490">
    <property type="entry name" value="cNMP-bd_dom_sf"/>
</dbReference>
<proteinExistence type="predicted"/>
<dbReference type="InterPro" id="IPR051413">
    <property type="entry name" value="K/Na_HCN_channel"/>
</dbReference>
<dbReference type="GO" id="GO:0098855">
    <property type="term" value="C:HCN channel complex"/>
    <property type="evidence" value="ECO:0007669"/>
    <property type="project" value="TreeGrafter"/>
</dbReference>
<keyword evidence="1" id="KW-0175">Coiled coil</keyword>
<feature type="transmembrane region" description="Helical" evidence="3">
    <location>
        <begin position="453"/>
        <end position="480"/>
    </location>
</feature>
<dbReference type="GO" id="GO:0003254">
    <property type="term" value="P:regulation of membrane depolarization"/>
    <property type="evidence" value="ECO:0007669"/>
    <property type="project" value="TreeGrafter"/>
</dbReference>
<feature type="transmembrane region" description="Helical" evidence="3">
    <location>
        <begin position="551"/>
        <end position="572"/>
    </location>
</feature>
<feature type="coiled-coil region" evidence="1">
    <location>
        <begin position="1253"/>
        <end position="1280"/>
    </location>
</feature>